<sequence>MKSALTFETVAKCSTTKARVSVLTLPHGPVDTPVFMPVGTQGTMKGMLPDQLEELNCQIMLNNTYHLGLKPGKETLDLVGGAHKFQSWRRNLLTDSGGFQMVSLLKLAKITEEGVEFASPHDGSLMMLTPEHSMELQNTIGADIMMQLDDVISSLVTGPRVEEAMWRSIRWLDRCIKAHKNTDTQNLFAIIQGGLNIDLRKKCIDEMVKRDTPGYAVGGLSGGEEKDVFWKIVTLCTDLLPKNKPIYCMGVGYAEDLVVCVALGVDMFDCVFPTRTARFGNALTMDGTVSLKSGKYATDFGPIEEGCDCSTLGCHLVSIHNLAFQLRLMKEMRQSIEKDEFPAWIKQFFHSYFGGDKSKYPLWSVNALQSVGVDLVKAALLPTHLPQLQNLIKRDSKSYEAEFLQQWRHFQSTLSIFCLKPDEDSKELSELVTFMSQVTQCYPEITKDFSQQIVDLLKEHCIVLHPEVRKSLVQALILLRNKGIVDNTRLLPLFFTLFKCRDKNLREMLYSHIVNDIKNSNAKAKNNKLNKTLQSFMFTMLESATTGNSDENAIAAKKSVDVCIDLYHKNVWNDAKTVNVIAEACFSPVTKVSVTAVKFFLNSNDHQEEEDEDEDMQMAHQHNTKTKANARKMDAARKKVKRKSKNKDKAESFNFSALHLLNDPQGFAEKLYSKLNVKDDRWEVRLMKMNLVSRVIGIHQLTILGFYPLLMKYLQPSQRDVTMVLVCAAQASHSLVPPDILEPVIKAIANNFVTDRVANEVMAVGINGIREICIRQPLAIEPALLQDLTQYKSHRDKSVLMAARSLIALFREINPEMLLRKDRGKTATIRMKDGSIHTVQYGEAANNTSGLQGLELLDQAEKDEDWGDWEVDDSSDSSDDEGGGWVNVASDDEDFVNVGMGDEEDEKTGEDGKKLQYKVGPDGEIIKTRRIGKRQMKKMLDAEEQTEITEEQRLKLLEAVKARRAEEQAKYEASMKLATTRILTPADFARLSELKTNNEIEQAQGKKRGSDEVEREGEIDEMTILGPRKKAKQDYEQRMASVQEGREGREKFGSNKGKKERGSTTNREKARNKNFMMVAHKTAVLWKSKRSLFDKQKTLRAAIEKQKKSKH</sequence>
<dbReference type="Pfam" id="PF21638">
    <property type="entry name" value="SDA1_C"/>
    <property type="match status" value="1"/>
</dbReference>
<dbReference type="GO" id="GO:0042273">
    <property type="term" value="P:ribosomal large subunit biogenesis"/>
    <property type="evidence" value="ECO:0007669"/>
    <property type="project" value="InterPro"/>
</dbReference>
<dbReference type="InterPro" id="IPR012977">
    <property type="entry name" value="SDA1_N"/>
</dbReference>
<feature type="region of interest" description="RNA binding; important for wobble base 34 recognition" evidence="10">
    <location>
        <begin position="274"/>
        <end position="278"/>
    </location>
</feature>
<keyword evidence="9" id="KW-0539">Nucleus</keyword>
<dbReference type="InterPro" id="IPR002616">
    <property type="entry name" value="tRNA_ribo_trans-like"/>
</dbReference>
<dbReference type="EMBL" id="JAEPRE010000066">
    <property type="protein sequence ID" value="KAG2233907.1"/>
    <property type="molecule type" value="Genomic_DNA"/>
</dbReference>
<feature type="domain" description="SDA1 N-terminal" evidence="14">
    <location>
        <begin position="434"/>
        <end position="795"/>
    </location>
</feature>
<evidence type="ECO:0000256" key="1">
    <source>
        <dbReference type="ARBA" id="ARBA00004123"/>
    </source>
</evidence>
<dbReference type="InterPro" id="IPR016024">
    <property type="entry name" value="ARM-type_fold"/>
</dbReference>
<comment type="function">
    <text evidence="10">Catalytic subunit of the queuine tRNA-ribosyltransferase (TGT) that catalyzes the base-exchange of a guanine (G) residue with queuine (Q) at position 34 (anticodon wobble position) in tRNAs with GU(N) anticodons (tRNA-Asp, -Asn, -His and -Tyr), resulting in the hypermodified nucleoside queuosine (7-(((4,5-cis-dihydroxy-2-cyclopenten-1-yl)amino)methyl)-7-deazaguanosine). Catalysis occurs through a double-displacement mechanism. The nucleophile active site attacks the C1' of nucleotide 34 to detach the guanine base from the RNA, forming a covalent enzyme-RNA intermediate. The proton acceptor active site deprotonates the incoming queuine, allowing a nucleophilic attack on the C1' of the ribose to form the product.</text>
</comment>
<proteinExistence type="inferred from homology"/>
<feature type="binding site" evidence="10">
    <location>
        <position position="192"/>
    </location>
    <ligand>
        <name>substrate</name>
    </ligand>
</feature>
<feature type="binding site" evidence="10">
    <location>
        <position position="219"/>
    </location>
    <ligand>
        <name>substrate</name>
    </ligand>
</feature>
<comment type="caution">
    <text evidence="16">The sequence shown here is derived from an EMBL/GenBank/DDBJ whole genome shotgun (WGS) entry which is preliminary data.</text>
</comment>
<dbReference type="SUPFAM" id="SSF51713">
    <property type="entry name" value="tRNA-guanine transglycosylase"/>
    <property type="match status" value="1"/>
</dbReference>
<feature type="domain" description="SDA1 C-terminal" evidence="15">
    <location>
        <begin position="1062"/>
        <end position="1108"/>
    </location>
</feature>
<dbReference type="InterPro" id="IPR048292">
    <property type="entry name" value="SDA1_C"/>
</dbReference>
<dbReference type="GO" id="GO:0008479">
    <property type="term" value="F:tRNA-guanosine(34) queuine transglycosylase activity"/>
    <property type="evidence" value="ECO:0007669"/>
    <property type="project" value="UniProtKB-UniRule"/>
</dbReference>
<dbReference type="PANTHER" id="PTHR12730">
    <property type="entry name" value="HSDA/SDA1-RELATED"/>
    <property type="match status" value="1"/>
</dbReference>
<dbReference type="GO" id="GO:0005737">
    <property type="term" value="C:cytoplasm"/>
    <property type="evidence" value="ECO:0007669"/>
    <property type="project" value="UniProtKB-SubCell"/>
</dbReference>
<dbReference type="InterPro" id="IPR027312">
    <property type="entry name" value="Sda1"/>
</dbReference>
<evidence type="ECO:0000256" key="6">
    <source>
        <dbReference type="ARBA" id="ARBA00022679"/>
    </source>
</evidence>
<dbReference type="SUPFAM" id="SSF48371">
    <property type="entry name" value="ARM repeat"/>
    <property type="match status" value="1"/>
</dbReference>
<evidence type="ECO:0000259" key="13">
    <source>
        <dbReference type="Pfam" id="PF05285"/>
    </source>
</evidence>
<keyword evidence="4" id="KW-0690">Ribosome biogenesis</keyword>
<evidence type="ECO:0000256" key="10">
    <source>
        <dbReference type="HAMAP-Rule" id="MF_03218"/>
    </source>
</evidence>
<dbReference type="NCBIfam" id="TIGR00430">
    <property type="entry name" value="Q_tRNA_tgt"/>
    <property type="match status" value="1"/>
</dbReference>
<keyword evidence="6 10" id="KW-0808">Transferase</keyword>
<dbReference type="Gene3D" id="3.20.20.105">
    <property type="entry name" value="Queuine tRNA-ribosyltransferase-like"/>
    <property type="match status" value="1"/>
</dbReference>
<feature type="binding site" evidence="10">
    <location>
        <begin position="95"/>
        <end position="99"/>
    </location>
    <ligand>
        <name>substrate</name>
    </ligand>
</feature>
<name>A0A8H7ST91_9FUNG</name>
<evidence type="ECO:0000256" key="4">
    <source>
        <dbReference type="ARBA" id="ARBA00022517"/>
    </source>
</evidence>
<keyword evidence="7 10" id="KW-0819">tRNA processing</keyword>
<feature type="binding site" evidence="10">
    <location>
        <position position="149"/>
    </location>
    <ligand>
        <name>substrate</name>
    </ligand>
</feature>
<dbReference type="GO" id="GO:0015031">
    <property type="term" value="P:protein transport"/>
    <property type="evidence" value="ECO:0007669"/>
    <property type="project" value="UniProtKB-KW"/>
</dbReference>
<feature type="compositionally biased region" description="Basic and acidic residues" evidence="11">
    <location>
        <begin position="1060"/>
        <end position="1071"/>
    </location>
</feature>
<feature type="compositionally biased region" description="Basic and acidic residues" evidence="11">
    <location>
        <begin position="1044"/>
        <end position="1053"/>
    </location>
</feature>
<evidence type="ECO:0000256" key="3">
    <source>
        <dbReference type="ARBA" id="ARBA00022448"/>
    </source>
</evidence>
<dbReference type="InterPro" id="IPR007949">
    <property type="entry name" value="SDA1_MD"/>
</dbReference>
<dbReference type="Proteomes" id="UP000613177">
    <property type="component" value="Unassembled WGS sequence"/>
</dbReference>
<dbReference type="EC" id="2.4.2.64" evidence="10"/>
<comment type="catalytic activity">
    <reaction evidence="10">
        <text>guanosine(34) in tRNA + queuine = queuosine(34) in tRNA + guanine</text>
        <dbReference type="Rhea" id="RHEA:16633"/>
        <dbReference type="Rhea" id="RHEA-COMP:10341"/>
        <dbReference type="Rhea" id="RHEA-COMP:18571"/>
        <dbReference type="ChEBI" id="CHEBI:16235"/>
        <dbReference type="ChEBI" id="CHEBI:17433"/>
        <dbReference type="ChEBI" id="CHEBI:74269"/>
        <dbReference type="ChEBI" id="CHEBI:194431"/>
        <dbReference type="EC" id="2.4.2.64"/>
    </reaction>
</comment>
<keyword evidence="17" id="KW-1185">Reference proteome</keyword>
<dbReference type="PANTHER" id="PTHR12730:SF0">
    <property type="entry name" value="PROTEIN SDA1 HOMOLOG"/>
    <property type="match status" value="1"/>
</dbReference>
<feature type="domain" description="tRNA-guanine(15) transglycosylase-like" evidence="12">
    <location>
        <begin position="16"/>
        <end position="311"/>
    </location>
</feature>
<evidence type="ECO:0000256" key="7">
    <source>
        <dbReference type="ARBA" id="ARBA00022694"/>
    </source>
</evidence>
<dbReference type="GO" id="GO:0006400">
    <property type="term" value="P:tRNA modification"/>
    <property type="evidence" value="ECO:0007669"/>
    <property type="project" value="InterPro"/>
</dbReference>
<dbReference type="InterPro" id="IPR004803">
    <property type="entry name" value="TGT"/>
</dbReference>
<dbReference type="Pfam" id="PF05285">
    <property type="entry name" value="SDA1_dom"/>
    <property type="match status" value="1"/>
</dbReference>
<dbReference type="NCBIfam" id="TIGR00449">
    <property type="entry name" value="tgt_general"/>
    <property type="match status" value="1"/>
</dbReference>
<comment type="subunit">
    <text evidence="10">Heterodimer of a catalytic subunit and an accessory subunit.</text>
</comment>
<comment type="subcellular location">
    <subcellularLocation>
        <location evidence="10">Cytoplasm</location>
    </subcellularLocation>
    <subcellularLocation>
        <location evidence="1">Nucleus</location>
    </subcellularLocation>
</comment>
<comment type="similarity">
    <text evidence="10">Belongs to the queuine tRNA-ribosyltransferase family.</text>
</comment>
<dbReference type="GO" id="GO:0005730">
    <property type="term" value="C:nucleolus"/>
    <property type="evidence" value="ECO:0007669"/>
    <property type="project" value="TreeGrafter"/>
</dbReference>
<keyword evidence="10" id="KW-0963">Cytoplasm</keyword>
<comment type="similarity">
    <text evidence="2">Belongs to the SDA1 family.</text>
</comment>
<feature type="compositionally biased region" description="Acidic residues" evidence="11">
    <location>
        <begin position="867"/>
        <end position="882"/>
    </location>
</feature>
<evidence type="ECO:0000259" key="12">
    <source>
        <dbReference type="Pfam" id="PF01702"/>
    </source>
</evidence>
<feature type="domain" description="SDA1 middle" evidence="13">
    <location>
        <begin position="885"/>
        <end position="1045"/>
    </location>
</feature>
<evidence type="ECO:0000313" key="17">
    <source>
        <dbReference type="Proteomes" id="UP000613177"/>
    </source>
</evidence>
<reference evidence="16" key="1">
    <citation type="submission" date="2021-01" db="EMBL/GenBank/DDBJ databases">
        <title>Metabolic potential, ecology and presence of endohyphal bacteria is reflected in genomic diversity of Mucoromycotina.</title>
        <authorList>
            <person name="Muszewska A."/>
            <person name="Okrasinska A."/>
            <person name="Steczkiewicz K."/>
            <person name="Drgas O."/>
            <person name="Orlowska M."/>
            <person name="Perlinska-Lenart U."/>
            <person name="Aleksandrzak-Piekarczyk T."/>
            <person name="Szatraj K."/>
            <person name="Zielenkiewicz U."/>
            <person name="Pilsyk S."/>
            <person name="Malc E."/>
            <person name="Mieczkowski P."/>
            <person name="Kruszewska J.S."/>
            <person name="Biernat P."/>
            <person name="Pawlowska J."/>
        </authorList>
    </citation>
    <scope>NUCLEOTIDE SEQUENCE</scope>
    <source>
        <strain evidence="16">WA0000018081</strain>
    </source>
</reference>
<evidence type="ECO:0000259" key="15">
    <source>
        <dbReference type="Pfam" id="PF21638"/>
    </source>
</evidence>
<comment type="caution">
    <text evidence="10">Lacks conserved residue(s) required for the propagation of feature annotation.</text>
</comment>
<evidence type="ECO:0000256" key="8">
    <source>
        <dbReference type="ARBA" id="ARBA00022927"/>
    </source>
</evidence>
<gene>
    <name evidence="16" type="ORF">INT48_004395</name>
</gene>
<evidence type="ECO:0000256" key="11">
    <source>
        <dbReference type="SAM" id="MobiDB-lite"/>
    </source>
</evidence>
<evidence type="ECO:0000256" key="9">
    <source>
        <dbReference type="ARBA" id="ARBA00023242"/>
    </source>
</evidence>
<organism evidence="16 17">
    <name type="scientific">Thamnidium elegans</name>
    <dbReference type="NCBI Taxonomy" id="101142"/>
    <lineage>
        <taxon>Eukaryota</taxon>
        <taxon>Fungi</taxon>
        <taxon>Fungi incertae sedis</taxon>
        <taxon>Mucoromycota</taxon>
        <taxon>Mucoromycotina</taxon>
        <taxon>Mucoromycetes</taxon>
        <taxon>Mucorales</taxon>
        <taxon>Mucorineae</taxon>
        <taxon>Mucoraceae</taxon>
        <taxon>Thamnidium</taxon>
    </lineage>
</organism>
<dbReference type="Pfam" id="PF08158">
    <property type="entry name" value="SDA1_HEAT"/>
    <property type="match status" value="1"/>
</dbReference>
<dbReference type="Pfam" id="PF01702">
    <property type="entry name" value="TGT"/>
    <property type="match status" value="1"/>
</dbReference>
<feature type="region of interest" description="RNA binding" evidence="10">
    <location>
        <begin position="250"/>
        <end position="256"/>
    </location>
</feature>
<evidence type="ECO:0000256" key="5">
    <source>
        <dbReference type="ARBA" id="ARBA00022676"/>
    </source>
</evidence>
<accession>A0A8H7ST91</accession>
<dbReference type="HAMAP" id="MF_00168">
    <property type="entry name" value="Q_tRNA_Tgt"/>
    <property type="match status" value="1"/>
</dbReference>
<keyword evidence="8" id="KW-0653">Protein transport</keyword>
<evidence type="ECO:0000313" key="16">
    <source>
        <dbReference type="EMBL" id="KAG2233907.1"/>
    </source>
</evidence>
<dbReference type="AlphaFoldDB" id="A0A8H7ST91"/>
<feature type="region of interest" description="Disordered" evidence="11">
    <location>
        <begin position="999"/>
        <end position="1076"/>
    </location>
</feature>
<protein>
    <recommendedName>
        <fullName evidence="10">Queuine tRNA-ribosyltransferase catalytic subunit 1</fullName>
        <ecNumber evidence="10">2.4.2.64</ecNumber>
    </recommendedName>
    <alternativeName>
        <fullName evidence="10">Guanine insertion enzyme</fullName>
    </alternativeName>
    <alternativeName>
        <fullName evidence="10">tRNA-guanine transglycosylase</fullName>
    </alternativeName>
</protein>
<evidence type="ECO:0000259" key="14">
    <source>
        <dbReference type="Pfam" id="PF08158"/>
    </source>
</evidence>
<feature type="region of interest" description="Disordered" evidence="11">
    <location>
        <begin position="867"/>
        <end position="889"/>
    </location>
</feature>
<dbReference type="InterPro" id="IPR036511">
    <property type="entry name" value="TGT-like_sf"/>
</dbReference>
<feature type="active site" description="Proton acceptor" evidence="10">
    <location>
        <position position="95"/>
    </location>
</feature>
<feature type="active site" description="Nucleophile" evidence="10">
    <location>
        <position position="269"/>
    </location>
</feature>
<evidence type="ECO:0000256" key="2">
    <source>
        <dbReference type="ARBA" id="ARBA00005783"/>
    </source>
</evidence>
<keyword evidence="5 10" id="KW-0328">Glycosyltransferase</keyword>
<dbReference type="GO" id="GO:0000055">
    <property type="term" value="P:ribosomal large subunit export from nucleus"/>
    <property type="evidence" value="ECO:0007669"/>
    <property type="project" value="InterPro"/>
</dbReference>
<keyword evidence="3" id="KW-0813">Transport</keyword>